<sequence>MAHVDKNGNEGPTSRKVTSKVRSHLSGSVSPADLPRKKRVPGACDVCRRRKSGCNSAEMPDNKCSNCIQFGHECTHREVVKHSTPAKGYVEALEQKLEKMEKLLNKLLPGIDLNQDTDVPPMTLPRNDLDAIQHFSKLQINPPQNRFFGRSSTFHLIQTALDIKGEDLGSPGEITKRLLGPRRPIIWGGPSRFRTISLERPTPPPFTFPEPDLLKSLVDLYFGELSIFFPLLHRPTFESSVAEDLHLKDHEFGAVVLLVCALGAKLSDDPRVFSDISMLDGQGMSNEEKARALLASCGWKWYEQVDLMRANLAKRPTLYELQAYALSVLFCHSSEEPDGAWTQMGIAMRMAQDVGAHRKCTKHESKAQDELWRRAFWVIASHDRTASAFAGKPLCLHAEDIDVEFPTECDDEYWDHVDPKQRFKQPAGKPSTMAFFTCYLNLSDILAWAMRAIYSVSKPHLYRFATLASLGYSEQQSLSDLDSAMNSWMGALPEHLRWNPNEENSVFLAQSATLHAMYYQLQIFIHRPFIPSPRNSTPSIYPSLAICTNAARSCCHVLETQSKRDLQSYKLSLLAMPTFTAAVVLLLNIWNGKRSGVNVYPRRDYEDVQKCLDMLKRCEIRKPIAGRLWEILKVLSSVGDPGHEFSARSPVMKGPEPESRPQESSPASSDISPKPSPLQAAGSPNSFVSSSSSAPPEPPPAALPTATTSAQPQPNFMLPFFTNELGRLPLFGQFSFLDTPASNGLSQFVAGNNEGLSSSSSSWGSPSPPGFAAPTTPPPATATSLPVSSLPHPITAQLDHNTRTATSVKGFTIQDTQQDVRSFNDLFSYQAPTQVAPASNLTADALATAQLMAQFSDLANMNSPAASGVGIGTNPAFAGGGPSLGNLPNMNGGPSGGGQVVLEQSAQLLQGLLYDTNQMVMDEDMVTIWSTAPNGFELDDWGTYITSVDQIMRDQTMV</sequence>
<dbReference type="Proteomes" id="UP000308600">
    <property type="component" value="Unassembled WGS sequence"/>
</dbReference>
<name>A0ACD3AM27_9AGAR</name>
<proteinExistence type="predicted"/>
<dbReference type="EMBL" id="ML208402">
    <property type="protein sequence ID" value="TFK66545.1"/>
    <property type="molecule type" value="Genomic_DNA"/>
</dbReference>
<accession>A0ACD3AM27</accession>
<keyword evidence="2" id="KW-1185">Reference proteome</keyword>
<gene>
    <name evidence="1" type="ORF">BDN72DRAFT_823317</name>
</gene>
<reference evidence="1 2" key="1">
    <citation type="journal article" date="2019" name="Nat. Ecol. Evol.">
        <title>Megaphylogeny resolves global patterns of mushroom evolution.</title>
        <authorList>
            <person name="Varga T."/>
            <person name="Krizsan K."/>
            <person name="Foldi C."/>
            <person name="Dima B."/>
            <person name="Sanchez-Garcia M."/>
            <person name="Sanchez-Ramirez S."/>
            <person name="Szollosi G.J."/>
            <person name="Szarkandi J.G."/>
            <person name="Papp V."/>
            <person name="Albert L."/>
            <person name="Andreopoulos W."/>
            <person name="Angelini C."/>
            <person name="Antonin V."/>
            <person name="Barry K.W."/>
            <person name="Bougher N.L."/>
            <person name="Buchanan P."/>
            <person name="Buyck B."/>
            <person name="Bense V."/>
            <person name="Catcheside P."/>
            <person name="Chovatia M."/>
            <person name="Cooper J."/>
            <person name="Damon W."/>
            <person name="Desjardin D."/>
            <person name="Finy P."/>
            <person name="Geml J."/>
            <person name="Haridas S."/>
            <person name="Hughes K."/>
            <person name="Justo A."/>
            <person name="Karasinski D."/>
            <person name="Kautmanova I."/>
            <person name="Kiss B."/>
            <person name="Kocsube S."/>
            <person name="Kotiranta H."/>
            <person name="LaButti K.M."/>
            <person name="Lechner B.E."/>
            <person name="Liimatainen K."/>
            <person name="Lipzen A."/>
            <person name="Lukacs Z."/>
            <person name="Mihaltcheva S."/>
            <person name="Morgado L.N."/>
            <person name="Niskanen T."/>
            <person name="Noordeloos M.E."/>
            <person name="Ohm R.A."/>
            <person name="Ortiz-Santana B."/>
            <person name="Ovrebo C."/>
            <person name="Racz N."/>
            <person name="Riley R."/>
            <person name="Savchenko A."/>
            <person name="Shiryaev A."/>
            <person name="Soop K."/>
            <person name="Spirin V."/>
            <person name="Szebenyi C."/>
            <person name="Tomsovsky M."/>
            <person name="Tulloss R.E."/>
            <person name="Uehling J."/>
            <person name="Grigoriev I.V."/>
            <person name="Vagvolgyi C."/>
            <person name="Papp T."/>
            <person name="Martin F.M."/>
            <person name="Miettinen O."/>
            <person name="Hibbett D.S."/>
            <person name="Nagy L.G."/>
        </authorList>
    </citation>
    <scope>NUCLEOTIDE SEQUENCE [LARGE SCALE GENOMIC DNA]</scope>
    <source>
        <strain evidence="1 2">NL-1719</strain>
    </source>
</reference>
<evidence type="ECO:0000313" key="2">
    <source>
        <dbReference type="Proteomes" id="UP000308600"/>
    </source>
</evidence>
<organism evidence="1 2">
    <name type="scientific">Pluteus cervinus</name>
    <dbReference type="NCBI Taxonomy" id="181527"/>
    <lineage>
        <taxon>Eukaryota</taxon>
        <taxon>Fungi</taxon>
        <taxon>Dikarya</taxon>
        <taxon>Basidiomycota</taxon>
        <taxon>Agaricomycotina</taxon>
        <taxon>Agaricomycetes</taxon>
        <taxon>Agaricomycetidae</taxon>
        <taxon>Agaricales</taxon>
        <taxon>Pluteineae</taxon>
        <taxon>Pluteaceae</taxon>
        <taxon>Pluteus</taxon>
    </lineage>
</organism>
<protein>
    <submittedName>
        <fullName evidence="1">Uncharacterized protein</fullName>
    </submittedName>
</protein>
<evidence type="ECO:0000313" key="1">
    <source>
        <dbReference type="EMBL" id="TFK66545.1"/>
    </source>
</evidence>